<accession>A0A499V3N4</accession>
<reference evidence="1 2" key="1">
    <citation type="journal article" date="2020" name="Int. J. Syst. Evol. Microbiol.">
        <title>Reclassification of Streptomyces castelarensis and Streptomyces sporoclivatus as later heterotypic synonyms of Streptomyces antimycoticus.</title>
        <authorList>
            <person name="Komaki H."/>
            <person name="Tamura T."/>
        </authorList>
    </citation>
    <scope>NUCLEOTIDE SEQUENCE [LARGE SCALE GENOMIC DNA]</scope>
    <source>
        <strain evidence="1 2">NBRC 100767</strain>
    </source>
</reference>
<name>A0A499V3N4_9ACTN</name>
<proteinExistence type="predicted"/>
<dbReference type="Proteomes" id="UP000463951">
    <property type="component" value="Chromosome"/>
</dbReference>
<evidence type="ECO:0000313" key="2">
    <source>
        <dbReference type="Proteomes" id="UP000463951"/>
    </source>
</evidence>
<protein>
    <recommendedName>
        <fullName evidence="3">Metallo-beta-lactamase domain-containing protein</fullName>
    </recommendedName>
</protein>
<dbReference type="SUPFAM" id="SSF56281">
    <property type="entry name" value="Metallo-hydrolase/oxidoreductase"/>
    <property type="match status" value="1"/>
</dbReference>
<dbReference type="AlphaFoldDB" id="A0A499V3N4"/>
<evidence type="ECO:0008006" key="3">
    <source>
        <dbReference type="Google" id="ProtNLM"/>
    </source>
</evidence>
<organism evidence="1 2">
    <name type="scientific">Streptomyces antimycoticus</name>
    <dbReference type="NCBI Taxonomy" id="68175"/>
    <lineage>
        <taxon>Bacteria</taxon>
        <taxon>Bacillati</taxon>
        <taxon>Actinomycetota</taxon>
        <taxon>Actinomycetes</taxon>
        <taxon>Kitasatosporales</taxon>
        <taxon>Streptomycetaceae</taxon>
        <taxon>Streptomyces</taxon>
        <taxon>Streptomyces violaceusniger group</taxon>
    </lineage>
</organism>
<gene>
    <name evidence="1" type="ORF">SSPO_097160</name>
</gene>
<dbReference type="EMBL" id="AP019620">
    <property type="protein sequence ID" value="BBJ46998.1"/>
    <property type="molecule type" value="Genomic_DNA"/>
</dbReference>
<sequence length="71" mass="7517">MGDALVTAHPTSRISGPQLLPDMFRTDRARALDSLVLIESLDADLVLPGHGPVHHGSANEAALTAREHAAR</sequence>
<dbReference type="Gene3D" id="3.60.15.10">
    <property type="entry name" value="Ribonuclease Z/Hydroxyacylglutathione hydrolase-like"/>
    <property type="match status" value="1"/>
</dbReference>
<evidence type="ECO:0000313" key="1">
    <source>
        <dbReference type="EMBL" id="BBJ46998.1"/>
    </source>
</evidence>
<dbReference type="InterPro" id="IPR036866">
    <property type="entry name" value="RibonucZ/Hydroxyglut_hydro"/>
</dbReference>